<evidence type="ECO:0000313" key="1">
    <source>
        <dbReference type="EMBL" id="VVU94416.1"/>
    </source>
</evidence>
<organism evidence="1">
    <name type="scientific">seawater metagenome</name>
    <dbReference type="NCBI Taxonomy" id="1561972"/>
    <lineage>
        <taxon>unclassified sequences</taxon>
        <taxon>metagenomes</taxon>
        <taxon>ecological metagenomes</taxon>
    </lineage>
</organism>
<sequence>MTILPDDCINIILDYLVQLQHKENFKIIQNDILKIAAIKRFSIANHDPFDMIMDRDEAKLMLSILNKCKCCNEHQLRKPSLNDYDNFFVPEYPTKHICASRKTNCNCSCRHISRHICRLMNDEIVIY</sequence>
<dbReference type="EMBL" id="CABVLZ010000001">
    <property type="protein sequence ID" value="VVU94416.1"/>
    <property type="molecule type" value="Genomic_DNA"/>
</dbReference>
<name>A0A5E8CHA0_9ZZZZ</name>
<proteinExistence type="predicted"/>
<gene>
    <name evidence="1" type="ORF">CPAV1605_138</name>
</gene>
<dbReference type="AlphaFoldDB" id="A0A5E8CHA0"/>
<accession>A0A5E8CHA0</accession>
<reference evidence="1" key="1">
    <citation type="submission" date="2019-09" db="EMBL/GenBank/DDBJ databases">
        <authorList>
            <person name="Needham M D."/>
        </authorList>
    </citation>
    <scope>NUCLEOTIDE SEQUENCE</scope>
</reference>
<protein>
    <submittedName>
        <fullName evidence="1">Uncharacterized protein</fullName>
    </submittedName>
</protein>